<dbReference type="AlphaFoldDB" id="A0A917PBB3"/>
<evidence type="ECO:0000313" key="2">
    <source>
        <dbReference type="Proteomes" id="UP000657574"/>
    </source>
</evidence>
<evidence type="ECO:0000313" key="1">
    <source>
        <dbReference type="EMBL" id="GGJ69505.1"/>
    </source>
</evidence>
<dbReference type="Proteomes" id="UP000657574">
    <property type="component" value="Unassembled WGS sequence"/>
</dbReference>
<protein>
    <submittedName>
        <fullName evidence="1">Uncharacterized protein</fullName>
    </submittedName>
</protein>
<accession>A0A917PBB3</accession>
<dbReference type="RefSeq" id="WP_189317521.1">
    <property type="nucleotide sequence ID" value="NZ_BMQA01000113.1"/>
</dbReference>
<sequence>MGSHEDVLRIPDVLEGVEFLDHALSLIYDTSRNDMKKRASEVTARQGRPGTFSVKVPF</sequence>
<name>A0A917PBB3_9ACTN</name>
<comment type="caution">
    <text evidence="1">The sequence shown here is derived from an EMBL/GenBank/DDBJ whole genome shotgun (WGS) entry which is preliminary data.</text>
</comment>
<dbReference type="EMBL" id="BMQA01000113">
    <property type="protein sequence ID" value="GGJ69505.1"/>
    <property type="molecule type" value="Genomic_DNA"/>
</dbReference>
<reference evidence="1" key="2">
    <citation type="submission" date="2020-09" db="EMBL/GenBank/DDBJ databases">
        <authorList>
            <person name="Sun Q."/>
            <person name="Ohkuma M."/>
        </authorList>
    </citation>
    <scope>NUCLEOTIDE SEQUENCE</scope>
    <source>
        <strain evidence="1">JCM 3086</strain>
    </source>
</reference>
<reference evidence="1" key="1">
    <citation type="journal article" date="2014" name="Int. J. Syst. Evol. Microbiol.">
        <title>Complete genome sequence of Corynebacterium casei LMG S-19264T (=DSM 44701T), isolated from a smear-ripened cheese.</title>
        <authorList>
            <consortium name="US DOE Joint Genome Institute (JGI-PGF)"/>
            <person name="Walter F."/>
            <person name="Albersmeier A."/>
            <person name="Kalinowski J."/>
            <person name="Ruckert C."/>
        </authorList>
    </citation>
    <scope>NUCLEOTIDE SEQUENCE</scope>
    <source>
        <strain evidence="1">JCM 3086</strain>
    </source>
</reference>
<keyword evidence="2" id="KW-1185">Reference proteome</keyword>
<proteinExistence type="predicted"/>
<organism evidence="1 2">
    <name type="scientific">Streptomyces brasiliensis</name>
    <dbReference type="NCBI Taxonomy" id="1954"/>
    <lineage>
        <taxon>Bacteria</taxon>
        <taxon>Bacillati</taxon>
        <taxon>Actinomycetota</taxon>
        <taxon>Actinomycetes</taxon>
        <taxon>Kitasatosporales</taxon>
        <taxon>Streptomycetaceae</taxon>
        <taxon>Streptomyces</taxon>
    </lineage>
</organism>
<gene>
    <name evidence="1" type="ORF">GCM10010121_095280</name>
</gene>